<dbReference type="Proteomes" id="UP001497497">
    <property type="component" value="Unassembled WGS sequence"/>
</dbReference>
<feature type="transmembrane region" description="Helical" evidence="2">
    <location>
        <begin position="65"/>
        <end position="96"/>
    </location>
</feature>
<name>A0AAV2HRV7_LYMST</name>
<dbReference type="AlphaFoldDB" id="A0AAV2HRV7"/>
<dbReference type="EMBL" id="CAXITT010000241">
    <property type="protein sequence ID" value="CAL1536853.1"/>
    <property type="molecule type" value="Genomic_DNA"/>
</dbReference>
<protein>
    <recommendedName>
        <fullName evidence="5">Transmembrane protein 272-like</fullName>
    </recommendedName>
</protein>
<feature type="region of interest" description="Disordered" evidence="1">
    <location>
        <begin position="1"/>
        <end position="24"/>
    </location>
</feature>
<organism evidence="3 4">
    <name type="scientific">Lymnaea stagnalis</name>
    <name type="common">Great pond snail</name>
    <name type="synonym">Helix stagnalis</name>
    <dbReference type="NCBI Taxonomy" id="6523"/>
    <lineage>
        <taxon>Eukaryota</taxon>
        <taxon>Metazoa</taxon>
        <taxon>Spiralia</taxon>
        <taxon>Lophotrochozoa</taxon>
        <taxon>Mollusca</taxon>
        <taxon>Gastropoda</taxon>
        <taxon>Heterobranchia</taxon>
        <taxon>Euthyneura</taxon>
        <taxon>Panpulmonata</taxon>
        <taxon>Hygrophila</taxon>
        <taxon>Lymnaeoidea</taxon>
        <taxon>Lymnaeidae</taxon>
        <taxon>Lymnaea</taxon>
    </lineage>
</organism>
<dbReference type="PANTHER" id="PTHR33444">
    <property type="entry name" value="SI:DKEY-19B23.12-RELATED"/>
    <property type="match status" value="1"/>
</dbReference>
<feature type="transmembrane region" description="Helical" evidence="2">
    <location>
        <begin position="148"/>
        <end position="169"/>
    </location>
</feature>
<accession>A0AAV2HRV7</accession>
<keyword evidence="2" id="KW-1133">Transmembrane helix</keyword>
<dbReference type="InterPro" id="IPR040350">
    <property type="entry name" value="TMEM272"/>
</dbReference>
<evidence type="ECO:0000313" key="4">
    <source>
        <dbReference type="Proteomes" id="UP001497497"/>
    </source>
</evidence>
<gene>
    <name evidence="3" type="ORF">GSLYS_00010766001</name>
</gene>
<evidence type="ECO:0000313" key="3">
    <source>
        <dbReference type="EMBL" id="CAL1536853.1"/>
    </source>
</evidence>
<proteinExistence type="predicted"/>
<evidence type="ECO:0000256" key="2">
    <source>
        <dbReference type="SAM" id="Phobius"/>
    </source>
</evidence>
<feature type="transmembrane region" description="Helical" evidence="2">
    <location>
        <begin position="108"/>
        <end position="127"/>
    </location>
</feature>
<keyword evidence="2" id="KW-0472">Membrane</keyword>
<feature type="transmembrane region" description="Helical" evidence="2">
    <location>
        <begin position="189"/>
        <end position="219"/>
    </location>
</feature>
<keyword evidence="4" id="KW-1185">Reference proteome</keyword>
<dbReference type="PANTHER" id="PTHR33444:SF2">
    <property type="entry name" value="MARVEL DOMAIN-CONTAINING PROTEIN"/>
    <property type="match status" value="1"/>
</dbReference>
<comment type="caution">
    <text evidence="3">The sequence shown here is derived from an EMBL/GenBank/DDBJ whole genome shotgun (WGS) entry which is preliminary data.</text>
</comment>
<evidence type="ECO:0000256" key="1">
    <source>
        <dbReference type="SAM" id="MobiDB-lite"/>
    </source>
</evidence>
<evidence type="ECO:0008006" key="5">
    <source>
        <dbReference type="Google" id="ProtNLM"/>
    </source>
</evidence>
<sequence length="223" mass="25106">MASQKSDVEAPPQFSERDNVLTEDGLPNYSQATTFDSPPSYDSLFGRVKAAKQESTGIFSFLKTFFIIILSTIGFTIIIGILMAVPISMIVMGALYKDDCPIDHLIPIYLIVAGSFGCAKNLFSFIQRCRKSEAEREEDQKNVNPFETIVNCFLFAWFIAGCVFIYRIFDDVKFDNPSDPHYCHRTLYWYSFWITTAVYIIMGASCCCVCLVGCLAALFGNQE</sequence>
<reference evidence="3 4" key="1">
    <citation type="submission" date="2024-04" db="EMBL/GenBank/DDBJ databases">
        <authorList>
            <consortium name="Genoscope - CEA"/>
            <person name="William W."/>
        </authorList>
    </citation>
    <scope>NUCLEOTIDE SEQUENCE [LARGE SCALE GENOMIC DNA]</scope>
</reference>
<keyword evidence="2" id="KW-0812">Transmembrane</keyword>